<evidence type="ECO:0000313" key="8">
    <source>
        <dbReference type="Proteomes" id="UP000199423"/>
    </source>
</evidence>
<dbReference type="GO" id="GO:1990904">
    <property type="term" value="C:ribonucleoprotein complex"/>
    <property type="evidence" value="ECO:0007669"/>
    <property type="project" value="UniProtKB-KW"/>
</dbReference>
<dbReference type="GO" id="GO:0005840">
    <property type="term" value="C:ribosome"/>
    <property type="evidence" value="ECO:0007669"/>
    <property type="project" value="UniProtKB-KW"/>
</dbReference>
<evidence type="ECO:0000256" key="4">
    <source>
        <dbReference type="ARBA" id="ARBA00023274"/>
    </source>
</evidence>
<keyword evidence="3 6" id="KW-0689">Ribosomal protein</keyword>
<keyword evidence="4 6" id="KW-0687">Ribonucleoprotein</keyword>
<dbReference type="InterPro" id="IPR043141">
    <property type="entry name" value="Ribosomal_uL10-like_sf"/>
</dbReference>
<dbReference type="NCBIfam" id="NF000955">
    <property type="entry name" value="PRK00099.1-1"/>
    <property type="match status" value="1"/>
</dbReference>
<dbReference type="Gene3D" id="6.10.250.290">
    <property type="match status" value="1"/>
</dbReference>
<keyword evidence="6" id="KW-0699">rRNA-binding</keyword>
<dbReference type="InterPro" id="IPR047865">
    <property type="entry name" value="Ribosomal_uL10_bac_type"/>
</dbReference>
<protein>
    <recommendedName>
        <fullName evidence="5 6">Large ribosomal subunit protein uL10</fullName>
    </recommendedName>
</protein>
<evidence type="ECO:0000256" key="3">
    <source>
        <dbReference type="ARBA" id="ARBA00022980"/>
    </source>
</evidence>
<dbReference type="AlphaFoldDB" id="A0A1I7NCZ9"/>
<dbReference type="InterPro" id="IPR022973">
    <property type="entry name" value="Ribosomal_uL10_bac"/>
</dbReference>
<evidence type="ECO:0000313" key="7">
    <source>
        <dbReference type="EMBL" id="SFV32529.1"/>
    </source>
</evidence>
<evidence type="ECO:0000256" key="1">
    <source>
        <dbReference type="ARBA" id="ARBA00002633"/>
    </source>
</evidence>
<dbReference type="HAMAP" id="MF_00362">
    <property type="entry name" value="Ribosomal_uL10"/>
    <property type="match status" value="1"/>
</dbReference>
<accession>A0A1I7NCZ9</accession>
<evidence type="ECO:0000256" key="2">
    <source>
        <dbReference type="ARBA" id="ARBA00008889"/>
    </source>
</evidence>
<dbReference type="RefSeq" id="WP_092866905.1">
    <property type="nucleotide sequence ID" value="NZ_FPCH01000002.1"/>
</dbReference>
<keyword evidence="6" id="KW-0694">RNA-binding</keyword>
<evidence type="ECO:0000256" key="6">
    <source>
        <dbReference type="HAMAP-Rule" id="MF_00362"/>
    </source>
</evidence>
<name>A0A1I7NCZ9_9HYPH</name>
<reference evidence="8" key="1">
    <citation type="submission" date="2016-10" db="EMBL/GenBank/DDBJ databases">
        <authorList>
            <person name="Varghese N."/>
            <person name="Submissions S."/>
        </authorList>
    </citation>
    <scope>NUCLEOTIDE SEQUENCE [LARGE SCALE GENOMIC DNA]</scope>
    <source>
        <strain evidence="8">DSM 1565</strain>
    </source>
</reference>
<dbReference type="CDD" id="cd05797">
    <property type="entry name" value="Ribosomal_L10"/>
    <property type="match status" value="1"/>
</dbReference>
<comment type="subunit">
    <text evidence="6">Part of the ribosomal stalk of the 50S ribosomal subunit. The N-terminus interacts with L11 and the large rRNA to form the base of the stalk. The C-terminus forms an elongated spine to which L12 dimers bind in a sequential fashion forming a multimeric L10(L12)X complex.</text>
</comment>
<comment type="similarity">
    <text evidence="2 6">Belongs to the universal ribosomal protein uL10 family.</text>
</comment>
<dbReference type="GO" id="GO:0070180">
    <property type="term" value="F:large ribosomal subunit rRNA binding"/>
    <property type="evidence" value="ECO:0007669"/>
    <property type="project" value="UniProtKB-UniRule"/>
</dbReference>
<dbReference type="GO" id="GO:0006412">
    <property type="term" value="P:translation"/>
    <property type="evidence" value="ECO:0007669"/>
    <property type="project" value="UniProtKB-UniRule"/>
</dbReference>
<sequence length="173" mass="18051">MDRAAKRELIDHLHTELKSTGVVVVAHNTGMVAAQSAEFRRRVKDAGGSVKVAKNKLAQLALKDTDAEKLSDLLKGPTVLAFSKDPIAAAKAAVAYAKGNDKLVILGGAMGKTILDAKGVQALADLPSLDELRAKIIGLLNAPATKIARTVKEPGAKLARVIQAKASKEEAAA</sequence>
<dbReference type="InterPro" id="IPR001790">
    <property type="entry name" value="Ribosomal_uL10"/>
</dbReference>
<evidence type="ECO:0000256" key="5">
    <source>
        <dbReference type="ARBA" id="ARBA00035202"/>
    </source>
</evidence>
<dbReference type="PANTHER" id="PTHR11560">
    <property type="entry name" value="39S RIBOSOMAL PROTEIN L10, MITOCHONDRIAL"/>
    <property type="match status" value="1"/>
</dbReference>
<dbReference type="STRING" id="51670.SAMN04488557_1634"/>
<dbReference type="Proteomes" id="UP000199423">
    <property type="component" value="Unassembled WGS sequence"/>
</dbReference>
<organism evidence="7 8">
    <name type="scientific">Hyphomicrobium facile</name>
    <dbReference type="NCBI Taxonomy" id="51670"/>
    <lineage>
        <taxon>Bacteria</taxon>
        <taxon>Pseudomonadati</taxon>
        <taxon>Pseudomonadota</taxon>
        <taxon>Alphaproteobacteria</taxon>
        <taxon>Hyphomicrobiales</taxon>
        <taxon>Hyphomicrobiaceae</taxon>
        <taxon>Hyphomicrobium</taxon>
    </lineage>
</organism>
<keyword evidence="8" id="KW-1185">Reference proteome</keyword>
<dbReference type="OrthoDB" id="9791972at2"/>
<dbReference type="SUPFAM" id="SSF160369">
    <property type="entry name" value="Ribosomal protein L10-like"/>
    <property type="match status" value="1"/>
</dbReference>
<dbReference type="Gene3D" id="3.30.70.1730">
    <property type="match status" value="1"/>
</dbReference>
<gene>
    <name evidence="6" type="primary">rplJ</name>
    <name evidence="7" type="ORF">SAMN04488557_1634</name>
</gene>
<dbReference type="EMBL" id="FPCH01000002">
    <property type="protein sequence ID" value="SFV32529.1"/>
    <property type="molecule type" value="Genomic_DNA"/>
</dbReference>
<dbReference type="Pfam" id="PF00466">
    <property type="entry name" value="Ribosomal_L10"/>
    <property type="match status" value="1"/>
</dbReference>
<proteinExistence type="inferred from homology"/>
<comment type="function">
    <text evidence="1 6">Forms part of the ribosomal stalk, playing a central role in the interaction of the ribosome with GTP-bound translation factors.</text>
</comment>